<dbReference type="EMBL" id="BOMI01000028">
    <property type="protein sequence ID" value="GID73115.1"/>
    <property type="molecule type" value="Genomic_DNA"/>
</dbReference>
<evidence type="ECO:0000256" key="3">
    <source>
        <dbReference type="SAM" id="Phobius"/>
    </source>
</evidence>
<dbReference type="RefSeq" id="WP_203761039.1">
    <property type="nucleotide sequence ID" value="NZ_BOMI01000028.1"/>
</dbReference>
<evidence type="ECO:0000259" key="4">
    <source>
        <dbReference type="Pfam" id="PF24883"/>
    </source>
</evidence>
<sequence length="1287" mass="134690">MRLGGPLRNHIGLVGAVGALLFGVVANLATSTVTVAGPWATAAVWTVAGLIAATLAGVEVVDRRRRPGPAPADEKPPPGPGGTGHRDYLALVRDTAPRSGLLGRDAELGELAAFVRGPQAYRWMQADAWAGKSALMATFVTGLPPDVVPLVFLVTGRLAAHDDSAAFTLVLLEQLAELSGERLPDRLTPAGREALRRRLFAEVAEALANDGKRLVLVVDGLDEDQSARRGLPSIVSLLPKHPAGTVRVVVTSRPGDDLPADVDADHPMRSAGVVRVLSSSPYASLVRDQADRDLSSLLHAGDRQRDLLGLIAAARGGLTTADLEDLTGLAPYEMAETLDQAPARVIVGRPGGERVYLLAHQNLQDAVTRQLGQRRMAGYRARLGAWADRFRARRWPGDTPRYLLTGYPAMLESAGEIDRLVACVTDLDRHDRMRDVFGGDAAALSEIAVAQASLRAGAVAVIDPDPRCLPGLARVAAHLGVLHDRIKAMPHLLPVMWAVLDHPDRAEAMARSVREAGPRARVLASVAVHLGERHPERARDLVAAAEESAAEEPAGETRGPALAAAAEAAAMLGHPELAGRLLRAAAGEAERIAHPEPRAGLYLLLANVAAALAPSPDPAAAPAPSPDSAAASARSPGSASAPDSVSALALGPEEAAALALAAAREDGSTAAADRALVGAVRLAAATGRAAWTKSLLAELDQPGPRIEGRLIAADAFRTVDPAWARALVEEAENHQAPWTAVDSWWRFAVVAPVWAALGDTERAQWHVARAEREIEAMPELLGKHTARAHLALALARMDQADRALDVVAGVLDDTARDFARDGIAQMLAAAGRFDRARSTVLEIADPSRRAAALAALAMALHAAGEGDEALRVAALAETTVRSAATGLSALRLLATLADELARAGQHEQAGELVTAMAGRADVTPVLTQLARVAVALPDPAPAAALDERMRRCEAAATDDAVRLEILIARTRMTARVSGTAVADAMVEAASALGRTQTLHPLLGQVPGALAAAGRLDEAVEWAAGLANPYERRARLTEMARVLAEAGEPERARHLVDLIDEAVPRLRALFGLLGPSSSGDALNEVLSELAAVDDEAARRTLTAELIAALAGHLPPERVVELAYDLEPGLQAAERDPAAFAGDAEAYADLLGVLAQAWARCGRTDRSALAARAVAELAGRIEDRVVRTAVLAIAIRGLVAAGRHGQAAEVARSIERIAETARSPSFMAGALATTATAFAQAQRPDLGRALLARALVLDGHEGALRALAVVDPRAARVVADYYLNAGFGS</sequence>
<name>A0ABQ3XZI3_9ACTN</name>
<evidence type="ECO:0000313" key="5">
    <source>
        <dbReference type="EMBL" id="GID73115.1"/>
    </source>
</evidence>
<evidence type="ECO:0000256" key="2">
    <source>
        <dbReference type="SAM" id="MobiDB-lite"/>
    </source>
</evidence>
<keyword evidence="3" id="KW-0472">Membrane</keyword>
<feature type="domain" description="Nephrocystin 3-like N-terminal" evidence="4">
    <location>
        <begin position="121"/>
        <end position="253"/>
    </location>
</feature>
<feature type="region of interest" description="Disordered" evidence="2">
    <location>
        <begin position="62"/>
        <end position="86"/>
    </location>
</feature>
<organism evidence="5 6">
    <name type="scientific">Paractinoplanes deccanensis</name>
    <dbReference type="NCBI Taxonomy" id="113561"/>
    <lineage>
        <taxon>Bacteria</taxon>
        <taxon>Bacillati</taxon>
        <taxon>Actinomycetota</taxon>
        <taxon>Actinomycetes</taxon>
        <taxon>Micromonosporales</taxon>
        <taxon>Micromonosporaceae</taxon>
        <taxon>Paractinoplanes</taxon>
    </lineage>
</organism>
<proteinExistence type="predicted"/>
<evidence type="ECO:0000256" key="1">
    <source>
        <dbReference type="ARBA" id="ARBA00022737"/>
    </source>
</evidence>
<feature type="compositionally biased region" description="Pro residues" evidence="2">
    <location>
        <begin position="615"/>
        <end position="625"/>
    </location>
</feature>
<gene>
    <name evidence="5" type="ORF">Ade02nite_17560</name>
</gene>
<keyword evidence="6" id="KW-1185">Reference proteome</keyword>
<feature type="region of interest" description="Disordered" evidence="2">
    <location>
        <begin position="615"/>
        <end position="646"/>
    </location>
</feature>
<keyword evidence="1" id="KW-0677">Repeat</keyword>
<feature type="transmembrane region" description="Helical" evidence="3">
    <location>
        <begin position="12"/>
        <end position="30"/>
    </location>
</feature>
<dbReference type="Gene3D" id="1.25.40.10">
    <property type="entry name" value="Tetratricopeptide repeat domain"/>
    <property type="match status" value="1"/>
</dbReference>
<dbReference type="Proteomes" id="UP000609879">
    <property type="component" value="Unassembled WGS sequence"/>
</dbReference>
<feature type="transmembrane region" description="Helical" evidence="3">
    <location>
        <begin position="36"/>
        <end position="58"/>
    </location>
</feature>
<keyword evidence="3" id="KW-0812">Transmembrane</keyword>
<dbReference type="Pfam" id="PF24883">
    <property type="entry name" value="NPHP3_N"/>
    <property type="match status" value="1"/>
</dbReference>
<feature type="compositionally biased region" description="Low complexity" evidence="2">
    <location>
        <begin position="626"/>
        <end position="646"/>
    </location>
</feature>
<reference evidence="5 6" key="1">
    <citation type="submission" date="2021-01" db="EMBL/GenBank/DDBJ databases">
        <title>Whole genome shotgun sequence of Actinoplanes deccanensis NBRC 13994.</title>
        <authorList>
            <person name="Komaki H."/>
            <person name="Tamura T."/>
        </authorList>
    </citation>
    <scope>NUCLEOTIDE SEQUENCE [LARGE SCALE GENOMIC DNA]</scope>
    <source>
        <strain evidence="5 6">NBRC 13994</strain>
    </source>
</reference>
<dbReference type="InterPro" id="IPR011990">
    <property type="entry name" value="TPR-like_helical_dom_sf"/>
</dbReference>
<dbReference type="InterPro" id="IPR056884">
    <property type="entry name" value="NPHP3-like_N"/>
</dbReference>
<keyword evidence="3" id="KW-1133">Transmembrane helix</keyword>
<comment type="caution">
    <text evidence="5">The sequence shown here is derived from an EMBL/GenBank/DDBJ whole genome shotgun (WGS) entry which is preliminary data.</text>
</comment>
<accession>A0ABQ3XZI3</accession>
<protein>
    <recommendedName>
        <fullName evidence="4">Nephrocystin 3-like N-terminal domain-containing protein</fullName>
    </recommendedName>
</protein>
<evidence type="ECO:0000313" key="6">
    <source>
        <dbReference type="Proteomes" id="UP000609879"/>
    </source>
</evidence>